<dbReference type="Pfam" id="PF01207">
    <property type="entry name" value="Dus"/>
    <property type="match status" value="1"/>
</dbReference>
<dbReference type="InterPro" id="IPR024036">
    <property type="entry name" value="tRNA-dHydroUridine_Synthase_C"/>
</dbReference>
<keyword evidence="14" id="KW-0547">Nucleotide-binding</keyword>
<proteinExistence type="inferred from homology"/>
<evidence type="ECO:0000256" key="12">
    <source>
        <dbReference type="PIRNR" id="PIRNR006621"/>
    </source>
</evidence>
<evidence type="ECO:0000256" key="2">
    <source>
        <dbReference type="ARBA" id="ARBA00002790"/>
    </source>
</evidence>
<feature type="binding site" evidence="14">
    <location>
        <position position="70"/>
    </location>
    <ligand>
        <name>FMN</name>
        <dbReference type="ChEBI" id="CHEBI:58210"/>
    </ligand>
</feature>
<comment type="similarity">
    <text evidence="12">Belongs to the dus family.</text>
</comment>
<evidence type="ECO:0000256" key="5">
    <source>
        <dbReference type="ARBA" id="ARBA00022643"/>
    </source>
</evidence>
<dbReference type="InterPro" id="IPR035587">
    <property type="entry name" value="DUS-like_FMN-bd"/>
</dbReference>
<keyword evidence="8" id="KW-0694">RNA-binding</keyword>
<evidence type="ECO:0000256" key="3">
    <source>
        <dbReference type="ARBA" id="ARBA00022555"/>
    </source>
</evidence>
<feature type="binding site" evidence="14">
    <location>
        <position position="141"/>
    </location>
    <ligand>
        <name>FMN</name>
        <dbReference type="ChEBI" id="CHEBI:58210"/>
    </ligand>
</feature>
<dbReference type="Proteomes" id="UP000623681">
    <property type="component" value="Unassembled WGS sequence"/>
</dbReference>
<keyword evidence="7" id="KW-0521">NADP</keyword>
<dbReference type="InterPro" id="IPR004652">
    <property type="entry name" value="DusB-like"/>
</dbReference>
<evidence type="ECO:0000313" key="16">
    <source>
        <dbReference type="EMBL" id="MBL4930619.1"/>
    </source>
</evidence>
<keyword evidence="4 12" id="KW-0285">Flavoprotein</keyword>
<dbReference type="InterPro" id="IPR018517">
    <property type="entry name" value="tRNA_hU_synthase_CS"/>
</dbReference>
<dbReference type="PANTHER" id="PTHR45846:SF1">
    <property type="entry name" value="TRNA-DIHYDROURIDINE(47) SYNTHASE [NAD(P)(+)]-LIKE"/>
    <property type="match status" value="1"/>
</dbReference>
<dbReference type="InterPro" id="IPR013785">
    <property type="entry name" value="Aldolase_TIM"/>
</dbReference>
<dbReference type="RefSeq" id="WP_202766004.1">
    <property type="nucleotide sequence ID" value="NZ_JAESWA010000012.1"/>
</dbReference>
<evidence type="ECO:0000256" key="10">
    <source>
        <dbReference type="ARBA" id="ARBA00048205"/>
    </source>
</evidence>
<name>A0A937FCH8_9CLOT</name>
<dbReference type="SUPFAM" id="SSF51395">
    <property type="entry name" value="FMN-linked oxidoreductases"/>
    <property type="match status" value="1"/>
</dbReference>
<feature type="binding site" evidence="14">
    <location>
        <begin position="226"/>
        <end position="227"/>
    </location>
    <ligand>
        <name>FMN</name>
        <dbReference type="ChEBI" id="CHEBI:58210"/>
    </ligand>
</feature>
<comment type="catalytic activity">
    <reaction evidence="10">
        <text>a 5,6-dihydrouridine in tRNA + NADP(+) = a uridine in tRNA + NADPH + H(+)</text>
        <dbReference type="Rhea" id="RHEA:23624"/>
        <dbReference type="Rhea" id="RHEA-COMP:13339"/>
        <dbReference type="Rhea" id="RHEA-COMP:13887"/>
        <dbReference type="ChEBI" id="CHEBI:15378"/>
        <dbReference type="ChEBI" id="CHEBI:57783"/>
        <dbReference type="ChEBI" id="CHEBI:58349"/>
        <dbReference type="ChEBI" id="CHEBI:65315"/>
        <dbReference type="ChEBI" id="CHEBI:74443"/>
    </reaction>
</comment>
<dbReference type="GO" id="GO:0017150">
    <property type="term" value="F:tRNA dihydrouridine synthase activity"/>
    <property type="evidence" value="ECO:0007669"/>
    <property type="project" value="InterPro"/>
</dbReference>
<feature type="binding site" evidence="14">
    <location>
        <position position="171"/>
    </location>
    <ligand>
        <name>FMN</name>
        <dbReference type="ChEBI" id="CHEBI:58210"/>
    </ligand>
</feature>
<gene>
    <name evidence="16" type="primary">dusB</name>
    <name evidence="16" type="ORF">JK634_02245</name>
</gene>
<dbReference type="EMBL" id="JAESWA010000012">
    <property type="protein sequence ID" value="MBL4930619.1"/>
    <property type="molecule type" value="Genomic_DNA"/>
</dbReference>
<keyword evidence="6 12" id="KW-0819">tRNA processing</keyword>
<comment type="caution">
    <text evidence="16">The sequence shown here is derived from an EMBL/GenBank/DDBJ whole genome shotgun (WGS) entry which is preliminary data.</text>
</comment>
<organism evidence="16 17">
    <name type="scientific">Clostridium paridis</name>
    <dbReference type="NCBI Taxonomy" id="2803863"/>
    <lineage>
        <taxon>Bacteria</taxon>
        <taxon>Bacillati</taxon>
        <taxon>Bacillota</taxon>
        <taxon>Clostridia</taxon>
        <taxon>Eubacteriales</taxon>
        <taxon>Clostridiaceae</taxon>
        <taxon>Clostridium</taxon>
    </lineage>
</organism>
<evidence type="ECO:0000256" key="9">
    <source>
        <dbReference type="ARBA" id="ARBA00023002"/>
    </source>
</evidence>
<comment type="catalytic activity">
    <reaction evidence="11">
        <text>a 5,6-dihydrouridine in tRNA + NAD(+) = a uridine in tRNA + NADH + H(+)</text>
        <dbReference type="Rhea" id="RHEA:54452"/>
        <dbReference type="Rhea" id="RHEA-COMP:13339"/>
        <dbReference type="Rhea" id="RHEA-COMP:13887"/>
        <dbReference type="ChEBI" id="CHEBI:15378"/>
        <dbReference type="ChEBI" id="CHEBI:57540"/>
        <dbReference type="ChEBI" id="CHEBI:57945"/>
        <dbReference type="ChEBI" id="CHEBI:65315"/>
        <dbReference type="ChEBI" id="CHEBI:74443"/>
    </reaction>
</comment>
<dbReference type="Gene3D" id="1.10.1200.80">
    <property type="entry name" value="Putative flavin oxidoreducatase, domain 2"/>
    <property type="match status" value="1"/>
</dbReference>
<sequence length="328" mass="37152">MKIGNLEFENAIFLAPMAGVTDISFRGLCKEMGCELVYTEMISSKAMYYGSDNTMNLLRTADEERPVAAQIFGNDPKVMAEVVEKYFNEREDICIIDINMGCPAPKIVKNGEGSALMKDPKLAWEIVSSIKKVSKKPVTVKFRKGFNEDNINAVEFAKWMEDAGADTIAVHGRTREQMYEGKADWDIIAKVKNAVGIPVIGNGDIFKPEDALELKRVSNCDGIMIARGSMGNPWIFKQISQILKGEEVTYPTPSEKIKMCMRHYELAFKYDGEYKAIREMRKHSAWYIKGLNNCTDIKNKINLQENINDVFEILKSYMIYLESEGINN</sequence>
<dbReference type="InterPro" id="IPR001269">
    <property type="entry name" value="DUS_fam"/>
</dbReference>
<dbReference type="PANTHER" id="PTHR45846">
    <property type="entry name" value="TRNA-DIHYDROURIDINE(47) SYNTHASE [NAD(P)(+)]-LIKE"/>
    <property type="match status" value="1"/>
</dbReference>
<feature type="binding site" evidence="14">
    <location>
        <begin position="16"/>
        <end position="18"/>
    </location>
    <ligand>
        <name>FMN</name>
        <dbReference type="ChEBI" id="CHEBI:58210"/>
    </ligand>
</feature>
<evidence type="ECO:0000259" key="15">
    <source>
        <dbReference type="Pfam" id="PF01207"/>
    </source>
</evidence>
<comment type="function">
    <text evidence="2 12">Catalyzes the synthesis of 5,6-dihydrouridine (D), a modified base found in the D-loop of most tRNAs, via the reduction of the C5-C6 double bond in target uridines.</text>
</comment>
<dbReference type="CDD" id="cd02801">
    <property type="entry name" value="DUS_like_FMN"/>
    <property type="match status" value="1"/>
</dbReference>
<evidence type="ECO:0000256" key="11">
    <source>
        <dbReference type="ARBA" id="ARBA00048802"/>
    </source>
</evidence>
<keyword evidence="5 12" id="KW-0288">FMN</keyword>
<comment type="cofactor">
    <cofactor evidence="1 12 14">
        <name>FMN</name>
        <dbReference type="ChEBI" id="CHEBI:58210"/>
    </cofactor>
</comment>
<evidence type="ECO:0000256" key="8">
    <source>
        <dbReference type="ARBA" id="ARBA00022884"/>
    </source>
</evidence>
<dbReference type="Gene3D" id="3.20.20.70">
    <property type="entry name" value="Aldolase class I"/>
    <property type="match status" value="1"/>
</dbReference>
<feature type="active site" description="Proton donor" evidence="13">
    <location>
        <position position="102"/>
    </location>
</feature>
<feature type="domain" description="DUS-like FMN-binding" evidence="15">
    <location>
        <begin position="14"/>
        <end position="305"/>
    </location>
</feature>
<dbReference type="AlphaFoldDB" id="A0A937FCH8"/>
<evidence type="ECO:0000256" key="7">
    <source>
        <dbReference type="ARBA" id="ARBA00022857"/>
    </source>
</evidence>
<dbReference type="EC" id="1.3.1.-" evidence="12"/>
<evidence type="ECO:0000256" key="4">
    <source>
        <dbReference type="ARBA" id="ARBA00022630"/>
    </source>
</evidence>
<keyword evidence="3" id="KW-0820">tRNA-binding</keyword>
<dbReference type="PROSITE" id="PS01136">
    <property type="entry name" value="UPF0034"/>
    <property type="match status" value="1"/>
</dbReference>
<dbReference type="NCBIfam" id="TIGR00737">
    <property type="entry name" value="nifR3_yhdG"/>
    <property type="match status" value="1"/>
</dbReference>
<evidence type="ECO:0000256" key="13">
    <source>
        <dbReference type="PIRSR" id="PIRSR006621-1"/>
    </source>
</evidence>
<keyword evidence="17" id="KW-1185">Reference proteome</keyword>
<dbReference type="GO" id="GO:0050660">
    <property type="term" value="F:flavin adenine dinucleotide binding"/>
    <property type="evidence" value="ECO:0007669"/>
    <property type="project" value="InterPro"/>
</dbReference>
<evidence type="ECO:0000256" key="14">
    <source>
        <dbReference type="PIRSR" id="PIRSR006621-2"/>
    </source>
</evidence>
<reference evidence="16" key="1">
    <citation type="submission" date="2021-01" db="EMBL/GenBank/DDBJ databases">
        <title>Genome public.</title>
        <authorList>
            <person name="Liu C."/>
            <person name="Sun Q."/>
        </authorList>
    </citation>
    <scope>NUCLEOTIDE SEQUENCE</scope>
    <source>
        <strain evidence="16">YIM B02565</strain>
    </source>
</reference>
<evidence type="ECO:0000256" key="6">
    <source>
        <dbReference type="ARBA" id="ARBA00022694"/>
    </source>
</evidence>
<dbReference type="GO" id="GO:0000049">
    <property type="term" value="F:tRNA binding"/>
    <property type="evidence" value="ECO:0007669"/>
    <property type="project" value="UniProtKB-KW"/>
</dbReference>
<accession>A0A937FCH8</accession>
<evidence type="ECO:0000313" key="17">
    <source>
        <dbReference type="Proteomes" id="UP000623681"/>
    </source>
</evidence>
<protein>
    <recommendedName>
        <fullName evidence="12">tRNA-dihydrouridine synthase</fullName>
        <ecNumber evidence="12">1.3.1.-</ecNumber>
    </recommendedName>
</protein>
<dbReference type="PIRSF" id="PIRSF006621">
    <property type="entry name" value="Dus"/>
    <property type="match status" value="1"/>
</dbReference>
<evidence type="ECO:0000256" key="1">
    <source>
        <dbReference type="ARBA" id="ARBA00001917"/>
    </source>
</evidence>
<keyword evidence="9 12" id="KW-0560">Oxidoreductase</keyword>